<keyword evidence="2" id="KW-0472">Membrane</keyword>
<keyword evidence="3" id="KW-0732">Signal</keyword>
<feature type="signal peptide" evidence="3">
    <location>
        <begin position="1"/>
        <end position="23"/>
    </location>
</feature>
<proteinExistence type="predicted"/>
<dbReference type="Pfam" id="PF01103">
    <property type="entry name" value="Omp85"/>
    <property type="match status" value="1"/>
</dbReference>
<evidence type="ECO:0000313" key="5">
    <source>
        <dbReference type="EMBL" id="NQV65900.1"/>
    </source>
</evidence>
<comment type="caution">
    <text evidence="5">The sequence shown here is derived from an EMBL/GenBank/DDBJ whole genome shotgun (WGS) entry which is preliminary data.</text>
</comment>
<accession>A0A972VX41</accession>
<evidence type="ECO:0000256" key="1">
    <source>
        <dbReference type="ARBA" id="ARBA00004370"/>
    </source>
</evidence>
<dbReference type="EMBL" id="JABMOJ010000421">
    <property type="protein sequence ID" value="NQV65900.1"/>
    <property type="molecule type" value="Genomic_DNA"/>
</dbReference>
<dbReference type="GO" id="GO:0019867">
    <property type="term" value="C:outer membrane"/>
    <property type="evidence" value="ECO:0007669"/>
    <property type="project" value="InterPro"/>
</dbReference>
<feature type="chain" id="PRO_5037133007" evidence="3">
    <location>
        <begin position="24"/>
        <end position="565"/>
    </location>
</feature>
<feature type="domain" description="Bacterial surface antigen (D15)" evidence="4">
    <location>
        <begin position="186"/>
        <end position="528"/>
    </location>
</feature>
<evidence type="ECO:0000256" key="3">
    <source>
        <dbReference type="SAM" id="SignalP"/>
    </source>
</evidence>
<dbReference type="Gene3D" id="2.40.160.50">
    <property type="entry name" value="membrane protein fhac: a member of the omp85/tpsb transporter family"/>
    <property type="match status" value="1"/>
</dbReference>
<gene>
    <name evidence="5" type="ORF">HQ497_11105</name>
</gene>
<dbReference type="AlphaFoldDB" id="A0A972VX41"/>
<comment type="subcellular location">
    <subcellularLocation>
        <location evidence="1">Membrane</location>
    </subcellularLocation>
</comment>
<name>A0A972VX41_9GAMM</name>
<evidence type="ECO:0000313" key="6">
    <source>
        <dbReference type="Proteomes" id="UP000754644"/>
    </source>
</evidence>
<reference evidence="5" key="1">
    <citation type="submission" date="2020-05" db="EMBL/GenBank/DDBJ databases">
        <title>Sulfur intermediates as new biogeochemical hubs in an aquatic model microbial ecosystem.</title>
        <authorList>
            <person name="Vigneron A."/>
        </authorList>
    </citation>
    <scope>NUCLEOTIDE SEQUENCE</scope>
    <source>
        <strain evidence="5">Bin.250</strain>
    </source>
</reference>
<dbReference type="InterPro" id="IPR000184">
    <property type="entry name" value="Bac_surfAg_D15"/>
</dbReference>
<evidence type="ECO:0000259" key="4">
    <source>
        <dbReference type="Pfam" id="PF01103"/>
    </source>
</evidence>
<dbReference type="Proteomes" id="UP000754644">
    <property type="component" value="Unassembled WGS sequence"/>
</dbReference>
<evidence type="ECO:0000256" key="2">
    <source>
        <dbReference type="ARBA" id="ARBA00023136"/>
    </source>
</evidence>
<sequence>MSSHVGLRGVWLALLMTPGWALGADLNCQADATFEDYEPTLPGYDFNAGLQRWGDDIDRIKVGHKKTVRKIYINTLPIFDPANAQENFALYRWANSVHRYTRPAVIERLLLFSTGEQVDDHLLDESERLLRQQNYIADSAIRVVRDCLDEVDLEVVTHEVWTLTPEISMKSSGGDTSTSLGFRDANFLGSGKSIGLGVKQEPDRNKLQFHYNDPYFQGKRLNLSVRVEKNSDGYYRSFDVRLPFYALDTRRSWGVGATESLLTQSRYVGSVKVSALQVQDQAVSTYFGMSEGLIDGQVARYLFGLQLEKQHYATLPDEIAPVRVPDDLNLAYPFVEYQQVQDDYKIGFNINQMKRSEDIHLGRDLRARLGYSPNGRQVILQGVWADTWLSRDKMLLQSNLSWRGRWDINRQAIADGELNLALKFHRGQTDNRSLVMAMEISMLKNPLDQYELTLGGDKGLRGYRSNYLSGDSLILLTMEERVFTQYEPFGLFNLGFAAFADVGRAWFRDVDVDKDGWKADVGVGLRLLPSKSDKGQVIHLDVAFPVNDRNSGRSMLVSVEMKRTL</sequence>
<protein>
    <submittedName>
        <fullName evidence="5">BamA/TamA family outer membrane protein</fullName>
    </submittedName>
</protein>
<organism evidence="5 6">
    <name type="scientific">SAR86 cluster bacterium</name>
    <dbReference type="NCBI Taxonomy" id="2030880"/>
    <lineage>
        <taxon>Bacteria</taxon>
        <taxon>Pseudomonadati</taxon>
        <taxon>Pseudomonadota</taxon>
        <taxon>Gammaproteobacteria</taxon>
        <taxon>SAR86 cluster</taxon>
    </lineage>
</organism>